<reference evidence="10 11" key="1">
    <citation type="submission" date="2018-12" db="EMBL/GenBank/DDBJ databases">
        <title>Draft genome sequence of Embleya hyalina NBRC 13850T.</title>
        <authorList>
            <person name="Komaki H."/>
            <person name="Hosoyama A."/>
            <person name="Kimura A."/>
            <person name="Ichikawa N."/>
            <person name="Tamura T."/>
        </authorList>
    </citation>
    <scope>NUCLEOTIDE SEQUENCE [LARGE SCALE GENOMIC DNA]</scope>
    <source>
        <strain evidence="10 11">NBRC 13850</strain>
    </source>
</reference>
<dbReference type="PANTHER" id="PTHR31806">
    <property type="entry name" value="PURINE-CYTOSINE PERMEASE FCY2-RELATED"/>
    <property type="match status" value="1"/>
</dbReference>
<dbReference type="Proteomes" id="UP000286931">
    <property type="component" value="Unassembled WGS sequence"/>
</dbReference>
<proteinExistence type="inferred from homology"/>
<feature type="transmembrane region" description="Helical" evidence="9">
    <location>
        <begin position="181"/>
        <end position="200"/>
    </location>
</feature>
<evidence type="ECO:0000256" key="7">
    <source>
        <dbReference type="PIRNR" id="PIRNR002744"/>
    </source>
</evidence>
<comment type="similarity">
    <text evidence="2 7">Belongs to the purine-cytosine permease (2.A.39) family.</text>
</comment>
<feature type="transmembrane region" description="Helical" evidence="9">
    <location>
        <begin position="110"/>
        <end position="133"/>
    </location>
</feature>
<evidence type="ECO:0000256" key="1">
    <source>
        <dbReference type="ARBA" id="ARBA00004141"/>
    </source>
</evidence>
<keyword evidence="6 7" id="KW-0472">Membrane</keyword>
<keyword evidence="5 9" id="KW-1133">Transmembrane helix</keyword>
<comment type="caution">
    <text evidence="10">The sequence shown here is derived from an EMBL/GenBank/DDBJ whole genome shotgun (WGS) entry which is preliminary data.</text>
</comment>
<feature type="transmembrane region" description="Helical" evidence="9">
    <location>
        <begin position="153"/>
        <end position="174"/>
    </location>
</feature>
<feature type="transmembrane region" description="Helical" evidence="9">
    <location>
        <begin position="444"/>
        <end position="462"/>
    </location>
</feature>
<evidence type="ECO:0000256" key="6">
    <source>
        <dbReference type="ARBA" id="ARBA00023136"/>
    </source>
</evidence>
<keyword evidence="4 9" id="KW-0812">Transmembrane</keyword>
<feature type="transmembrane region" description="Helical" evidence="9">
    <location>
        <begin position="288"/>
        <end position="306"/>
    </location>
</feature>
<dbReference type="Pfam" id="PF02133">
    <property type="entry name" value="Transp_cyt_pur"/>
    <property type="match status" value="1"/>
</dbReference>
<dbReference type="PIRSF" id="PIRSF002744">
    <property type="entry name" value="Pur-cyt_permease"/>
    <property type="match status" value="1"/>
</dbReference>
<sequence>MSPSATDDTVRGPAKAAFDPHGIDPIPAASRDSTAWEQFWIWAGANIAPINWVLGALGVTLGLSLVETLLVVVFGNLLGCAIFGLFNLMGHRTGVNQMVLGRSAFGRRGAVVPGVIQGLLAMGWVGVNTWVVLDLALAMLDEMGIRGGSGLKYLVAGVIMVAQLALALFGFYAIRTFEKYTVPLTVVVMAGMTVVALTQVDPNWTHATATTPGAKITAVTQLVTAIGVGWSVTWLPYSGDYSRFVRPGTSGRKVVWAAALGMYVPTVWLAALGACLASSGSSGDPSQLVIGAFGGMALPVLLLVMHGPIATNILNLYSCSLAALSIGLRTQRWKVTLASGVVASLVLVVFLRSNSFAHAFDNWMVSILVWISPWAGVVLVDFFVVARGRPDVAALYTTGHGSRLAAFNRSGLVSLALGIVAAWSCQYGVVPAMRGPLARALGDIDLSWLAGSVVAGGLYLVLTRPARRRVTGPKAATSVEPAVSGDPSVAVL</sequence>
<feature type="transmembrane region" description="Helical" evidence="9">
    <location>
        <begin position="69"/>
        <end position="89"/>
    </location>
</feature>
<comment type="subcellular location">
    <subcellularLocation>
        <location evidence="1">Membrane</location>
        <topology evidence="1">Multi-pass membrane protein</topology>
    </subcellularLocation>
</comment>
<feature type="transmembrane region" description="Helical" evidence="9">
    <location>
        <begin position="406"/>
        <end position="424"/>
    </location>
</feature>
<dbReference type="EMBL" id="BIFH01000022">
    <property type="protein sequence ID" value="GCD96894.1"/>
    <property type="molecule type" value="Genomic_DNA"/>
</dbReference>
<dbReference type="PANTHER" id="PTHR31806:SF1">
    <property type="entry name" value="PURINE-CYTOSINE PERMEASE FCY2-RELATED"/>
    <property type="match status" value="1"/>
</dbReference>
<accession>A0A401YQJ6</accession>
<evidence type="ECO:0000256" key="4">
    <source>
        <dbReference type="ARBA" id="ARBA00022692"/>
    </source>
</evidence>
<evidence type="ECO:0000313" key="10">
    <source>
        <dbReference type="EMBL" id="GCD96894.1"/>
    </source>
</evidence>
<dbReference type="OrthoDB" id="9809167at2"/>
<feature type="transmembrane region" description="Helical" evidence="9">
    <location>
        <begin position="335"/>
        <end position="351"/>
    </location>
</feature>
<gene>
    <name evidence="10" type="ORF">EHYA_04581</name>
</gene>
<dbReference type="InterPro" id="IPR026030">
    <property type="entry name" value="Pur-cyt_permease_Fcy2/21/22"/>
</dbReference>
<dbReference type="GO" id="GO:0005886">
    <property type="term" value="C:plasma membrane"/>
    <property type="evidence" value="ECO:0007669"/>
    <property type="project" value="TreeGrafter"/>
</dbReference>
<dbReference type="GO" id="GO:0022857">
    <property type="term" value="F:transmembrane transporter activity"/>
    <property type="evidence" value="ECO:0007669"/>
    <property type="project" value="InterPro"/>
</dbReference>
<dbReference type="InterPro" id="IPR001248">
    <property type="entry name" value="Pur-cyt_permease"/>
</dbReference>
<evidence type="ECO:0000256" key="9">
    <source>
        <dbReference type="SAM" id="Phobius"/>
    </source>
</evidence>
<feature type="transmembrane region" description="Helical" evidence="9">
    <location>
        <begin position="363"/>
        <end position="385"/>
    </location>
</feature>
<evidence type="ECO:0000256" key="5">
    <source>
        <dbReference type="ARBA" id="ARBA00022989"/>
    </source>
</evidence>
<evidence type="ECO:0000313" key="11">
    <source>
        <dbReference type="Proteomes" id="UP000286931"/>
    </source>
</evidence>
<evidence type="ECO:0000256" key="8">
    <source>
        <dbReference type="SAM" id="MobiDB-lite"/>
    </source>
</evidence>
<feature type="transmembrane region" description="Helical" evidence="9">
    <location>
        <begin position="39"/>
        <end position="63"/>
    </location>
</feature>
<dbReference type="RefSeq" id="WP_126638921.1">
    <property type="nucleotide sequence ID" value="NZ_BIFH01000022.1"/>
</dbReference>
<dbReference type="CDD" id="cd11484">
    <property type="entry name" value="SLC-NCS1sbd_CobB-like"/>
    <property type="match status" value="1"/>
</dbReference>
<keyword evidence="11" id="KW-1185">Reference proteome</keyword>
<name>A0A401YQJ6_9ACTN</name>
<feature type="region of interest" description="Disordered" evidence="8">
    <location>
        <begin position="1"/>
        <end position="25"/>
    </location>
</feature>
<feature type="transmembrane region" description="Helical" evidence="9">
    <location>
        <begin position="254"/>
        <end position="276"/>
    </location>
</feature>
<dbReference type="AlphaFoldDB" id="A0A401YQJ6"/>
<keyword evidence="3 7" id="KW-0813">Transport</keyword>
<evidence type="ECO:0000256" key="2">
    <source>
        <dbReference type="ARBA" id="ARBA00008974"/>
    </source>
</evidence>
<evidence type="ECO:0000256" key="3">
    <source>
        <dbReference type="ARBA" id="ARBA00022448"/>
    </source>
</evidence>
<dbReference type="Gene3D" id="1.10.4160.10">
    <property type="entry name" value="Hydantoin permease"/>
    <property type="match status" value="1"/>
</dbReference>
<protein>
    <submittedName>
        <fullName evidence="10">Cytosine permease</fullName>
    </submittedName>
</protein>
<organism evidence="10 11">
    <name type="scientific">Embleya hyalina</name>
    <dbReference type="NCBI Taxonomy" id="516124"/>
    <lineage>
        <taxon>Bacteria</taxon>
        <taxon>Bacillati</taxon>
        <taxon>Actinomycetota</taxon>
        <taxon>Actinomycetes</taxon>
        <taxon>Kitasatosporales</taxon>
        <taxon>Streptomycetaceae</taxon>
        <taxon>Embleya</taxon>
    </lineage>
</organism>